<keyword evidence="3" id="KW-1185">Reference proteome</keyword>
<proteinExistence type="predicted"/>
<accession>A0ABV2GHB5</accession>
<dbReference type="EMBL" id="JBEPMC010000001">
    <property type="protein sequence ID" value="MET3577677.1"/>
    <property type="molecule type" value="Genomic_DNA"/>
</dbReference>
<feature type="transmembrane region" description="Helical" evidence="1">
    <location>
        <begin position="42"/>
        <end position="59"/>
    </location>
</feature>
<evidence type="ECO:0000313" key="3">
    <source>
        <dbReference type="Proteomes" id="UP001549204"/>
    </source>
</evidence>
<organism evidence="2 3">
    <name type="scientific">Mesorhizobium robiniae</name>
    <dbReference type="NCBI Taxonomy" id="559315"/>
    <lineage>
        <taxon>Bacteria</taxon>
        <taxon>Pseudomonadati</taxon>
        <taxon>Pseudomonadota</taxon>
        <taxon>Alphaproteobacteria</taxon>
        <taxon>Hyphomicrobiales</taxon>
        <taxon>Phyllobacteriaceae</taxon>
        <taxon>Mesorhizobium</taxon>
    </lineage>
</organism>
<evidence type="ECO:0000313" key="2">
    <source>
        <dbReference type="EMBL" id="MET3577677.1"/>
    </source>
</evidence>
<keyword evidence="1" id="KW-0812">Transmembrane</keyword>
<sequence length="63" mass="6901">MLVDQPNAMPSRKLTAAMISASLAGAIKAVVTNGWPQFADPMIWEPLPIIVGFAVGYFVRERR</sequence>
<gene>
    <name evidence="2" type="ORF">ABID19_000692</name>
</gene>
<keyword evidence="1" id="KW-1133">Transmembrane helix</keyword>
<keyword evidence="1" id="KW-0472">Membrane</keyword>
<name>A0ABV2GHB5_9HYPH</name>
<dbReference type="Proteomes" id="UP001549204">
    <property type="component" value="Unassembled WGS sequence"/>
</dbReference>
<comment type="caution">
    <text evidence="2">The sequence shown here is derived from an EMBL/GenBank/DDBJ whole genome shotgun (WGS) entry which is preliminary data.</text>
</comment>
<evidence type="ECO:0000256" key="1">
    <source>
        <dbReference type="SAM" id="Phobius"/>
    </source>
</evidence>
<reference evidence="2 3" key="1">
    <citation type="submission" date="2024-06" db="EMBL/GenBank/DDBJ databases">
        <title>Genomic Encyclopedia of Type Strains, Phase IV (KMG-IV): sequencing the most valuable type-strain genomes for metagenomic binning, comparative biology and taxonomic classification.</title>
        <authorList>
            <person name="Goeker M."/>
        </authorList>
    </citation>
    <scope>NUCLEOTIDE SEQUENCE [LARGE SCALE GENOMIC DNA]</scope>
    <source>
        <strain evidence="2 3">DSM 100022</strain>
    </source>
</reference>
<protein>
    <submittedName>
        <fullName evidence="2">Uncharacterized protein</fullName>
    </submittedName>
</protein>
<dbReference type="RefSeq" id="WP_354487987.1">
    <property type="nucleotide sequence ID" value="NZ_JBEPMC010000001.1"/>
</dbReference>